<keyword evidence="3 10" id="KW-0716">Sensory transduction</keyword>
<evidence type="ECO:0000256" key="5">
    <source>
        <dbReference type="ARBA" id="ARBA00022725"/>
    </source>
</evidence>
<feature type="transmembrane region" description="Helical" evidence="10">
    <location>
        <begin position="283"/>
        <end position="303"/>
    </location>
</feature>
<proteinExistence type="inferred from homology"/>
<name>A0AA38J4C0_9CUCU</name>
<comment type="caution">
    <text evidence="10">Lacks conserved residue(s) required for the propagation of feature annotation.</text>
</comment>
<evidence type="ECO:0000256" key="7">
    <source>
        <dbReference type="ARBA" id="ARBA00023136"/>
    </source>
</evidence>
<keyword evidence="8 10" id="KW-0675">Receptor</keyword>
<accession>A0AA38J4C0</accession>
<keyword evidence="9 10" id="KW-0807">Transducer</keyword>
<gene>
    <name evidence="11" type="ORF">Zmor_002386</name>
</gene>
<feature type="transmembrane region" description="Helical" evidence="10">
    <location>
        <begin position="33"/>
        <end position="56"/>
    </location>
</feature>
<dbReference type="Pfam" id="PF02949">
    <property type="entry name" value="7tm_6"/>
    <property type="match status" value="1"/>
</dbReference>
<dbReference type="PANTHER" id="PTHR21137:SF35">
    <property type="entry name" value="ODORANT RECEPTOR 19A-RELATED"/>
    <property type="match status" value="1"/>
</dbReference>
<evidence type="ECO:0000256" key="6">
    <source>
        <dbReference type="ARBA" id="ARBA00022989"/>
    </source>
</evidence>
<dbReference type="GO" id="GO:0005549">
    <property type="term" value="F:odorant binding"/>
    <property type="evidence" value="ECO:0007669"/>
    <property type="project" value="InterPro"/>
</dbReference>
<dbReference type="GO" id="GO:0005886">
    <property type="term" value="C:plasma membrane"/>
    <property type="evidence" value="ECO:0007669"/>
    <property type="project" value="UniProtKB-SubCell"/>
</dbReference>
<dbReference type="PANTHER" id="PTHR21137">
    <property type="entry name" value="ODORANT RECEPTOR"/>
    <property type="match status" value="1"/>
</dbReference>
<keyword evidence="5 10" id="KW-0552">Olfaction</keyword>
<feature type="transmembrane region" description="Helical" evidence="10">
    <location>
        <begin position="254"/>
        <end position="277"/>
    </location>
</feature>
<keyword evidence="2" id="KW-1003">Cell membrane</keyword>
<evidence type="ECO:0000256" key="9">
    <source>
        <dbReference type="ARBA" id="ARBA00023224"/>
    </source>
</evidence>
<dbReference type="AlphaFoldDB" id="A0AA38J4C0"/>
<evidence type="ECO:0000256" key="10">
    <source>
        <dbReference type="RuleBase" id="RU351113"/>
    </source>
</evidence>
<evidence type="ECO:0000313" key="11">
    <source>
        <dbReference type="EMBL" id="KAJ3666970.1"/>
    </source>
</evidence>
<feature type="transmembrane region" description="Helical" evidence="10">
    <location>
        <begin position="126"/>
        <end position="144"/>
    </location>
</feature>
<evidence type="ECO:0000256" key="2">
    <source>
        <dbReference type="ARBA" id="ARBA00022475"/>
    </source>
</evidence>
<evidence type="ECO:0000256" key="8">
    <source>
        <dbReference type="ARBA" id="ARBA00023170"/>
    </source>
</evidence>
<reference evidence="11" key="1">
    <citation type="journal article" date="2023" name="G3 (Bethesda)">
        <title>Whole genome assemblies of Zophobas morio and Tenebrio molitor.</title>
        <authorList>
            <person name="Kaur S."/>
            <person name="Stinson S.A."/>
            <person name="diCenzo G.C."/>
        </authorList>
    </citation>
    <scope>NUCLEOTIDE SEQUENCE</scope>
    <source>
        <strain evidence="11">QUZm001</strain>
    </source>
</reference>
<dbReference type="GO" id="GO:0007165">
    <property type="term" value="P:signal transduction"/>
    <property type="evidence" value="ECO:0007669"/>
    <property type="project" value="UniProtKB-KW"/>
</dbReference>
<keyword evidence="7 10" id="KW-0472">Membrane</keyword>
<evidence type="ECO:0000256" key="3">
    <source>
        <dbReference type="ARBA" id="ARBA00022606"/>
    </source>
</evidence>
<keyword evidence="6 10" id="KW-1133">Transmembrane helix</keyword>
<dbReference type="EMBL" id="JALNTZ010000001">
    <property type="protein sequence ID" value="KAJ3666970.1"/>
    <property type="molecule type" value="Genomic_DNA"/>
</dbReference>
<feature type="transmembrane region" description="Helical" evidence="10">
    <location>
        <begin position="68"/>
        <end position="84"/>
    </location>
</feature>
<comment type="subcellular location">
    <subcellularLocation>
        <location evidence="1 10">Cell membrane</location>
        <topology evidence="1 10">Multi-pass membrane protein</topology>
    </subcellularLocation>
</comment>
<evidence type="ECO:0000313" key="12">
    <source>
        <dbReference type="Proteomes" id="UP001168821"/>
    </source>
</evidence>
<keyword evidence="4 10" id="KW-0812">Transmembrane</keyword>
<comment type="caution">
    <text evidence="11">The sequence shown here is derived from an EMBL/GenBank/DDBJ whole genome shotgun (WGS) entry which is preliminary data.</text>
</comment>
<feature type="transmembrane region" description="Helical" evidence="10">
    <location>
        <begin position="164"/>
        <end position="182"/>
    </location>
</feature>
<organism evidence="11 12">
    <name type="scientific">Zophobas morio</name>
    <dbReference type="NCBI Taxonomy" id="2755281"/>
    <lineage>
        <taxon>Eukaryota</taxon>
        <taxon>Metazoa</taxon>
        <taxon>Ecdysozoa</taxon>
        <taxon>Arthropoda</taxon>
        <taxon>Hexapoda</taxon>
        <taxon>Insecta</taxon>
        <taxon>Pterygota</taxon>
        <taxon>Neoptera</taxon>
        <taxon>Endopterygota</taxon>
        <taxon>Coleoptera</taxon>
        <taxon>Polyphaga</taxon>
        <taxon>Cucujiformia</taxon>
        <taxon>Tenebrionidae</taxon>
        <taxon>Zophobas</taxon>
    </lineage>
</organism>
<keyword evidence="12" id="KW-1185">Reference proteome</keyword>
<protein>
    <recommendedName>
        <fullName evidence="10">Odorant receptor</fullName>
    </recommendedName>
</protein>
<evidence type="ECO:0000256" key="4">
    <source>
        <dbReference type="ARBA" id="ARBA00022692"/>
    </source>
</evidence>
<sequence>MEKVAAYSFSLNIRVMKVIGLYPSNSYQNLHTVYAHVIYILAMIPATTLGLLHFVFTEDFTNFTYNDFIMVAMVFYTFKFLPFVKNSAQIKNCIHYFDDPFYTVVQEKHREIVKECVDVCRRNSKVFFVGCIAGLTGFIGQAILNLEELPLNVWIPKFVKDRAIYYYIVHFLVMLGAIYAVLACGTIDPLIGGLVHQAAAQVQVLKENLQHLDAQVHNESVKYEAVYFQLKNCVQRHQKILNFVKEYQECFSPVVFSQFAGSSLVIGLLCFQISKLLTIDVTALIMMNYLSVLFFQIFFYCYYGTLLIEESKTLPNAVYMSKWYECSISTQKALGVLMERSQKPMVVTAGKLFDLSLATFTTILRRAYSLLAVLKNY</sequence>
<evidence type="ECO:0000256" key="1">
    <source>
        <dbReference type="ARBA" id="ARBA00004651"/>
    </source>
</evidence>
<dbReference type="Proteomes" id="UP001168821">
    <property type="component" value="Unassembled WGS sequence"/>
</dbReference>
<dbReference type="InterPro" id="IPR004117">
    <property type="entry name" value="7tm6_olfct_rcpt"/>
</dbReference>
<dbReference type="GO" id="GO:0004984">
    <property type="term" value="F:olfactory receptor activity"/>
    <property type="evidence" value="ECO:0007669"/>
    <property type="project" value="InterPro"/>
</dbReference>
<comment type="similarity">
    <text evidence="10">Belongs to the insect chemoreceptor superfamily. Heteromeric odorant receptor channel (TC 1.A.69) family.</text>
</comment>